<gene>
    <name evidence="4" type="ORF">ACFFJK_22450</name>
</gene>
<evidence type="ECO:0000313" key="5">
    <source>
        <dbReference type="Proteomes" id="UP001589773"/>
    </source>
</evidence>
<dbReference type="Proteomes" id="UP001589773">
    <property type="component" value="Unassembled WGS sequence"/>
</dbReference>
<dbReference type="EMBL" id="JBHLWP010000044">
    <property type="protein sequence ID" value="MFC0254646.1"/>
    <property type="molecule type" value="Genomic_DNA"/>
</dbReference>
<dbReference type="RefSeq" id="WP_379681892.1">
    <property type="nucleotide sequence ID" value="NZ_JBHLWP010000044.1"/>
</dbReference>
<name>A0ABV6FMN1_9BURK</name>
<dbReference type="PANTHER" id="PTHR46401">
    <property type="entry name" value="GLYCOSYLTRANSFERASE WBBK-RELATED"/>
    <property type="match status" value="1"/>
</dbReference>
<dbReference type="Pfam" id="PF00534">
    <property type="entry name" value="Glycos_transf_1"/>
    <property type="match status" value="1"/>
</dbReference>
<dbReference type="Pfam" id="PF13439">
    <property type="entry name" value="Glyco_transf_4"/>
    <property type="match status" value="1"/>
</dbReference>
<sequence>MSAGGLTVGLGTTMIEPGLTGGRLDGIGVYTGALLRHLPRAGCTVRPYSWPRMRAFGKGNGGAAGISIGQPLPQSFEAASLVDLATPGAHRVHMPADLFHATDYRIVRMDCPVVATLHDALPIKYPQWCSPRLRRAKNWLQRKAIAKADHVIAVSHFAIDELVECFGVDRRRISVVPNGVDDEWLEVPDMAAVAATLARHGLAPGYFLSVGTLQPRKNLERLLDAWLALPKAMRDERALVVVGARGWRCEELVARLQRARADGENVAWLDRLTDPQDLRHLYLGAGVFVFPSLYEGFGIPVVEAFASRVPVVASNASSLPEVTQGAALEVDPLDAGLLAEAMRTLASDSAERARCIAAGRRRAEQLTWHSSARQTADVYRAVLSQ</sequence>
<protein>
    <submittedName>
        <fullName evidence="4">Glycosyltransferase family 4 protein</fullName>
    </submittedName>
</protein>
<evidence type="ECO:0000259" key="2">
    <source>
        <dbReference type="Pfam" id="PF00534"/>
    </source>
</evidence>
<evidence type="ECO:0000259" key="3">
    <source>
        <dbReference type="Pfam" id="PF13439"/>
    </source>
</evidence>
<evidence type="ECO:0000256" key="1">
    <source>
        <dbReference type="ARBA" id="ARBA00022679"/>
    </source>
</evidence>
<accession>A0ABV6FMN1</accession>
<keyword evidence="5" id="KW-1185">Reference proteome</keyword>
<dbReference type="InterPro" id="IPR028098">
    <property type="entry name" value="Glyco_trans_4-like_N"/>
</dbReference>
<dbReference type="SUPFAM" id="SSF53756">
    <property type="entry name" value="UDP-Glycosyltransferase/glycogen phosphorylase"/>
    <property type="match status" value="1"/>
</dbReference>
<dbReference type="InterPro" id="IPR001296">
    <property type="entry name" value="Glyco_trans_1"/>
</dbReference>
<feature type="domain" description="Glycosyltransferase subfamily 4-like N-terminal" evidence="3">
    <location>
        <begin position="25"/>
        <end position="183"/>
    </location>
</feature>
<reference evidence="4 5" key="1">
    <citation type="submission" date="2024-09" db="EMBL/GenBank/DDBJ databases">
        <authorList>
            <person name="Sun Q."/>
            <person name="Mori K."/>
        </authorList>
    </citation>
    <scope>NUCLEOTIDE SEQUENCE [LARGE SCALE GENOMIC DNA]</scope>
    <source>
        <strain evidence="4 5">CCM 7792</strain>
    </source>
</reference>
<organism evidence="4 5">
    <name type="scientific">Massilia consociata</name>
    <dbReference type="NCBI Taxonomy" id="760117"/>
    <lineage>
        <taxon>Bacteria</taxon>
        <taxon>Pseudomonadati</taxon>
        <taxon>Pseudomonadota</taxon>
        <taxon>Betaproteobacteria</taxon>
        <taxon>Burkholderiales</taxon>
        <taxon>Oxalobacteraceae</taxon>
        <taxon>Telluria group</taxon>
        <taxon>Massilia</taxon>
    </lineage>
</organism>
<evidence type="ECO:0000313" key="4">
    <source>
        <dbReference type="EMBL" id="MFC0254646.1"/>
    </source>
</evidence>
<feature type="domain" description="Glycosyl transferase family 1" evidence="2">
    <location>
        <begin position="205"/>
        <end position="362"/>
    </location>
</feature>
<proteinExistence type="predicted"/>
<keyword evidence="1" id="KW-0808">Transferase</keyword>
<dbReference type="CDD" id="cd03809">
    <property type="entry name" value="GT4_MtfB-like"/>
    <property type="match status" value="1"/>
</dbReference>
<comment type="caution">
    <text evidence="4">The sequence shown here is derived from an EMBL/GenBank/DDBJ whole genome shotgun (WGS) entry which is preliminary data.</text>
</comment>
<dbReference type="Gene3D" id="3.40.50.2000">
    <property type="entry name" value="Glycogen Phosphorylase B"/>
    <property type="match status" value="2"/>
</dbReference>
<dbReference type="PANTHER" id="PTHR46401:SF2">
    <property type="entry name" value="GLYCOSYLTRANSFERASE WBBK-RELATED"/>
    <property type="match status" value="1"/>
</dbReference>